<name>A0AA88RFG7_9ASTE</name>
<dbReference type="InterPro" id="IPR058353">
    <property type="entry name" value="DUF8040"/>
</dbReference>
<keyword evidence="1" id="KW-0812">Transmembrane</keyword>
<evidence type="ECO:0000313" key="3">
    <source>
        <dbReference type="EMBL" id="KAK2977936.1"/>
    </source>
</evidence>
<gene>
    <name evidence="3" type="ORF">RJ640_016613</name>
</gene>
<dbReference type="Proteomes" id="UP001187471">
    <property type="component" value="Unassembled WGS sequence"/>
</dbReference>
<dbReference type="EMBL" id="JAVXUO010001926">
    <property type="protein sequence ID" value="KAK2977936.1"/>
    <property type="molecule type" value="Genomic_DNA"/>
</dbReference>
<proteinExistence type="predicted"/>
<evidence type="ECO:0000256" key="1">
    <source>
        <dbReference type="SAM" id="Phobius"/>
    </source>
</evidence>
<dbReference type="Pfam" id="PF26138">
    <property type="entry name" value="DUF8040"/>
    <property type="match status" value="1"/>
</dbReference>
<reference evidence="3" key="1">
    <citation type="submission" date="2022-12" db="EMBL/GenBank/DDBJ databases">
        <title>Draft genome assemblies for two species of Escallonia (Escalloniales).</title>
        <authorList>
            <person name="Chanderbali A."/>
            <person name="Dervinis C."/>
            <person name="Anghel I."/>
            <person name="Soltis D."/>
            <person name="Soltis P."/>
            <person name="Zapata F."/>
        </authorList>
    </citation>
    <scope>NUCLEOTIDE SEQUENCE</scope>
    <source>
        <strain evidence="3">UCBG92.1500</strain>
        <tissue evidence="3">Leaf</tissue>
    </source>
</reference>
<sequence>MGPNAFGRLVRILRETGRLTDKAYSCVEEQAAKSLYILAHNERNRSIRFFFHWSTETTSRHFHKFFRAIISFKDNPTKFKSFQKFGITIDSFRILRNVLFFWCMVYVKIWVYCTIWRNTIPSEGIFTACTKNS</sequence>
<evidence type="ECO:0000313" key="4">
    <source>
        <dbReference type="Proteomes" id="UP001187471"/>
    </source>
</evidence>
<feature type="transmembrane region" description="Helical" evidence="1">
    <location>
        <begin position="94"/>
        <end position="112"/>
    </location>
</feature>
<feature type="domain" description="DUF8040" evidence="2">
    <location>
        <begin position="1"/>
        <end position="70"/>
    </location>
</feature>
<keyword evidence="1" id="KW-1133">Transmembrane helix</keyword>
<organism evidence="3 4">
    <name type="scientific">Escallonia rubra</name>
    <dbReference type="NCBI Taxonomy" id="112253"/>
    <lineage>
        <taxon>Eukaryota</taxon>
        <taxon>Viridiplantae</taxon>
        <taxon>Streptophyta</taxon>
        <taxon>Embryophyta</taxon>
        <taxon>Tracheophyta</taxon>
        <taxon>Spermatophyta</taxon>
        <taxon>Magnoliopsida</taxon>
        <taxon>eudicotyledons</taxon>
        <taxon>Gunneridae</taxon>
        <taxon>Pentapetalae</taxon>
        <taxon>asterids</taxon>
        <taxon>campanulids</taxon>
        <taxon>Escalloniales</taxon>
        <taxon>Escalloniaceae</taxon>
        <taxon>Escallonia</taxon>
    </lineage>
</organism>
<keyword evidence="4" id="KW-1185">Reference proteome</keyword>
<keyword evidence="1" id="KW-0472">Membrane</keyword>
<evidence type="ECO:0000259" key="2">
    <source>
        <dbReference type="Pfam" id="PF26138"/>
    </source>
</evidence>
<protein>
    <recommendedName>
        <fullName evidence="2">DUF8040 domain-containing protein</fullName>
    </recommendedName>
</protein>
<dbReference type="AlphaFoldDB" id="A0AA88RFG7"/>
<comment type="caution">
    <text evidence="3">The sequence shown here is derived from an EMBL/GenBank/DDBJ whole genome shotgun (WGS) entry which is preliminary data.</text>
</comment>
<accession>A0AA88RFG7</accession>